<dbReference type="RefSeq" id="WP_153584534.1">
    <property type="nucleotide sequence ID" value="NZ_WJBU01000006.1"/>
</dbReference>
<feature type="region of interest" description="Disordered" evidence="1">
    <location>
        <begin position="1"/>
        <end position="21"/>
    </location>
</feature>
<reference evidence="2 3" key="1">
    <citation type="submission" date="2019-11" db="EMBL/GenBank/DDBJ databases">
        <title>Caenimonas koreensis gen. nov., sp. nov., isolated from activated sludge.</title>
        <authorList>
            <person name="Seung H.R."/>
        </authorList>
    </citation>
    <scope>NUCLEOTIDE SEQUENCE [LARGE SCALE GENOMIC DNA]</scope>
    <source>
        <strain evidence="2 3">EMB320</strain>
    </source>
</reference>
<feature type="region of interest" description="Disordered" evidence="1">
    <location>
        <begin position="139"/>
        <end position="170"/>
    </location>
</feature>
<feature type="compositionally biased region" description="Polar residues" evidence="1">
    <location>
        <begin position="11"/>
        <end position="21"/>
    </location>
</feature>
<dbReference type="OrthoDB" id="5801582at2"/>
<gene>
    <name evidence="2" type="ORF">GHT07_07995</name>
</gene>
<organism evidence="2 3">
    <name type="scientific">Caenimonas koreensis DSM 17982</name>
    <dbReference type="NCBI Taxonomy" id="1121255"/>
    <lineage>
        <taxon>Bacteria</taxon>
        <taxon>Pseudomonadati</taxon>
        <taxon>Pseudomonadota</taxon>
        <taxon>Betaproteobacteria</taxon>
        <taxon>Burkholderiales</taxon>
        <taxon>Comamonadaceae</taxon>
        <taxon>Caenimonas</taxon>
    </lineage>
</organism>
<evidence type="ECO:0000313" key="2">
    <source>
        <dbReference type="EMBL" id="MRD47217.1"/>
    </source>
</evidence>
<proteinExistence type="predicted"/>
<dbReference type="Pfam" id="PF05597">
    <property type="entry name" value="Phasin"/>
    <property type="match status" value="1"/>
</dbReference>
<dbReference type="EMBL" id="WJBU01000006">
    <property type="protein sequence ID" value="MRD47217.1"/>
    <property type="molecule type" value="Genomic_DNA"/>
</dbReference>
<keyword evidence="3" id="KW-1185">Reference proteome</keyword>
<dbReference type="InterPro" id="IPR008769">
    <property type="entry name" value="PhaF_PhaI"/>
</dbReference>
<feature type="compositionally biased region" description="Low complexity" evidence="1">
    <location>
        <begin position="140"/>
        <end position="154"/>
    </location>
</feature>
<sequence length="170" mass="17843">MVKKMQKAEATGTQKSAAQLSGTVKESAQQIWLAGLGAFAKAQEEGGKVFEALVKEGTSIQRKTQAVAEEKITEATSRMASMATDISSKASGQWGKLEDIFEERVAKALNKLGVPSSKDIDVLVARIDELNRNVVAMGGKSASATKPAAKPAAKAAKKAATKRAAPRKTA</sequence>
<dbReference type="PANTHER" id="PTHR38664:SF1">
    <property type="entry name" value="SLR0058 PROTEIN"/>
    <property type="match status" value="1"/>
</dbReference>
<evidence type="ECO:0000256" key="1">
    <source>
        <dbReference type="SAM" id="MobiDB-lite"/>
    </source>
</evidence>
<dbReference type="Proteomes" id="UP000487350">
    <property type="component" value="Unassembled WGS sequence"/>
</dbReference>
<dbReference type="AlphaFoldDB" id="A0A844B6S4"/>
<dbReference type="NCBIfam" id="TIGR01837">
    <property type="entry name" value="PHA_granule_1"/>
    <property type="match status" value="1"/>
</dbReference>
<accession>A0A844B6S4</accession>
<feature type="compositionally biased region" description="Basic residues" evidence="1">
    <location>
        <begin position="155"/>
        <end position="170"/>
    </location>
</feature>
<dbReference type="PANTHER" id="PTHR38664">
    <property type="entry name" value="SLR0058 PROTEIN"/>
    <property type="match status" value="1"/>
</dbReference>
<comment type="caution">
    <text evidence="2">The sequence shown here is derived from an EMBL/GenBank/DDBJ whole genome shotgun (WGS) entry which is preliminary data.</text>
</comment>
<protein>
    <submittedName>
        <fullName evidence="2">Poly granule associated protein</fullName>
    </submittedName>
</protein>
<name>A0A844B6S4_9BURK</name>
<evidence type="ECO:0000313" key="3">
    <source>
        <dbReference type="Proteomes" id="UP000487350"/>
    </source>
</evidence>